<evidence type="ECO:0000313" key="2">
    <source>
        <dbReference type="Proteomes" id="UP001309705"/>
    </source>
</evidence>
<proteinExistence type="predicted"/>
<dbReference type="RefSeq" id="WP_327618326.1">
    <property type="nucleotide sequence ID" value="NZ_JAYWTM010000009.1"/>
</dbReference>
<reference evidence="1 2" key="1">
    <citation type="journal article" date="2017" name="Int. J. Syst. Evol. Microbiol.">
        <title>Brenneria populi subsp. brevivirga subsp. nov. isolated from symptomatic bark of Populus x euramericana canker, and description of Brenneria populi subsp. populi subsp. nov.</title>
        <authorList>
            <person name="Zheng M.H."/>
            <person name="Piao C.G."/>
            <person name="Xue H."/>
            <person name="Guo M.W."/>
            <person name="Li Y."/>
        </authorList>
    </citation>
    <scope>NUCLEOTIDE SEQUENCE [LARGE SCALE GENOMIC DNA]</scope>
    <source>
        <strain evidence="1 2">D9-5</strain>
    </source>
</reference>
<evidence type="ECO:0000313" key="1">
    <source>
        <dbReference type="EMBL" id="MEC5343357.1"/>
    </source>
</evidence>
<comment type="caution">
    <text evidence="1">The sequence shown here is derived from an EMBL/GenBank/DDBJ whole genome shotgun (WGS) entry which is preliminary data.</text>
</comment>
<name>A0ABU6JRV7_9GAMM</name>
<keyword evidence="2" id="KW-1185">Reference proteome</keyword>
<sequence length="65" mass="6806">MKITEINPGDKIKSPADSIFEATGKAAVTVEEADMYAVPGIMYSGDGSVYETVYVASGSDEVDIA</sequence>
<gene>
    <name evidence="1" type="ORF">VSX58_12210</name>
</gene>
<organism evidence="1 2">
    <name type="scientific">Brenneria populi</name>
    <dbReference type="NCBI Taxonomy" id="1505588"/>
    <lineage>
        <taxon>Bacteria</taxon>
        <taxon>Pseudomonadati</taxon>
        <taxon>Pseudomonadota</taxon>
        <taxon>Gammaproteobacteria</taxon>
        <taxon>Enterobacterales</taxon>
        <taxon>Pectobacteriaceae</taxon>
        <taxon>Brenneria</taxon>
    </lineage>
</organism>
<accession>A0ABU6JRV7</accession>
<dbReference type="EMBL" id="JAYWTM010000009">
    <property type="protein sequence ID" value="MEC5343357.1"/>
    <property type="molecule type" value="Genomic_DNA"/>
</dbReference>
<protein>
    <submittedName>
        <fullName evidence="1">Uncharacterized protein</fullName>
    </submittedName>
</protein>
<dbReference type="Proteomes" id="UP001309705">
    <property type="component" value="Unassembled WGS sequence"/>
</dbReference>